<organism evidence="2 3">
    <name type="scientific">Desertihabitans brevis</name>
    <dbReference type="NCBI Taxonomy" id="2268447"/>
    <lineage>
        <taxon>Bacteria</taxon>
        <taxon>Bacillati</taxon>
        <taxon>Actinomycetota</taxon>
        <taxon>Actinomycetes</taxon>
        <taxon>Propionibacteriales</taxon>
        <taxon>Propionibacteriaceae</taxon>
        <taxon>Desertihabitans</taxon>
    </lineage>
</organism>
<dbReference type="Proteomes" id="UP000252770">
    <property type="component" value="Unassembled WGS sequence"/>
</dbReference>
<name>A0A367Z097_9ACTN</name>
<dbReference type="AlphaFoldDB" id="A0A367Z097"/>
<dbReference type="EMBL" id="QOUI01000001">
    <property type="protein sequence ID" value="RCK71508.1"/>
    <property type="molecule type" value="Genomic_DNA"/>
</dbReference>
<feature type="transmembrane region" description="Helical" evidence="1">
    <location>
        <begin position="58"/>
        <end position="81"/>
    </location>
</feature>
<proteinExistence type="predicted"/>
<sequence length="120" mass="12770">MLTDVVAVLLFVLVGRANHAEGLAPLGVLQTAAPFLLALVAAWALTRPWRVPPRLPATSLRPALLVWAVTALGGLLLRGLLERAVPPFSFALVTVLTLGVLLVGWRLVAGALRGRRARQT</sequence>
<dbReference type="PANTHER" id="PTHR35283:SF3">
    <property type="entry name" value="T12C22.21 PROTEIN"/>
    <property type="match status" value="1"/>
</dbReference>
<keyword evidence="1" id="KW-0812">Transmembrane</keyword>
<evidence type="ECO:0000313" key="3">
    <source>
        <dbReference type="Proteomes" id="UP000252770"/>
    </source>
</evidence>
<comment type="caution">
    <text evidence="2">The sequence shown here is derived from an EMBL/GenBank/DDBJ whole genome shotgun (WGS) entry which is preliminary data.</text>
</comment>
<feature type="transmembrane region" description="Helical" evidence="1">
    <location>
        <begin position="87"/>
        <end position="108"/>
    </location>
</feature>
<reference evidence="2 3" key="1">
    <citation type="submission" date="2018-07" db="EMBL/GenBank/DDBJ databases">
        <title>Desertimonas flava gen. nov. sp. nov.</title>
        <authorList>
            <person name="Liu S."/>
        </authorList>
    </citation>
    <scope>NUCLEOTIDE SEQUENCE [LARGE SCALE GENOMIC DNA]</scope>
    <source>
        <strain evidence="2 3">16Sb5-5</strain>
    </source>
</reference>
<dbReference type="Pfam" id="PF11255">
    <property type="entry name" value="DUF3054"/>
    <property type="match status" value="1"/>
</dbReference>
<keyword evidence="1" id="KW-0472">Membrane</keyword>
<gene>
    <name evidence="2" type="ORF">DT076_01620</name>
</gene>
<evidence type="ECO:0000256" key="1">
    <source>
        <dbReference type="SAM" id="Phobius"/>
    </source>
</evidence>
<keyword evidence="3" id="KW-1185">Reference proteome</keyword>
<keyword evidence="1" id="KW-1133">Transmembrane helix</keyword>
<feature type="transmembrane region" description="Helical" evidence="1">
    <location>
        <begin position="27"/>
        <end position="46"/>
    </location>
</feature>
<accession>A0A367Z097</accession>
<dbReference type="PANTHER" id="PTHR35283">
    <property type="entry name" value="T12C22.21 PROTEIN"/>
    <property type="match status" value="1"/>
</dbReference>
<protein>
    <submittedName>
        <fullName evidence="2">DUF3054 domain-containing protein</fullName>
    </submittedName>
</protein>
<evidence type="ECO:0000313" key="2">
    <source>
        <dbReference type="EMBL" id="RCK71508.1"/>
    </source>
</evidence>
<dbReference type="InterPro" id="IPR021414">
    <property type="entry name" value="DUF3054"/>
</dbReference>